<gene>
    <name evidence="1" type="ORF">LTS18_012366</name>
</gene>
<proteinExistence type="predicted"/>
<accession>A0ACC3DJ68</accession>
<dbReference type="EMBL" id="JAWDJW010003694">
    <property type="protein sequence ID" value="KAK3076673.1"/>
    <property type="molecule type" value="Genomic_DNA"/>
</dbReference>
<evidence type="ECO:0000313" key="1">
    <source>
        <dbReference type="EMBL" id="KAK3076673.1"/>
    </source>
</evidence>
<reference evidence="1" key="1">
    <citation type="submission" date="2024-09" db="EMBL/GenBank/DDBJ databases">
        <title>Black Yeasts Isolated from many extreme environments.</title>
        <authorList>
            <person name="Coleine C."/>
            <person name="Stajich J.E."/>
            <person name="Selbmann L."/>
        </authorList>
    </citation>
    <scope>NUCLEOTIDE SEQUENCE</scope>
    <source>
        <strain evidence="1">CCFEE 5737</strain>
    </source>
</reference>
<dbReference type="Proteomes" id="UP001186974">
    <property type="component" value="Unassembled WGS sequence"/>
</dbReference>
<keyword evidence="2" id="KW-1185">Reference proteome</keyword>
<sequence>MGSPEVARMFLETWTPHYLDGRFKPFPNDRTTPVTSAGLTEIKTAMNSICNWRYESGSALPYAHLIIAWKRCGLPYRRVMDDVFKLVHKMHGSTGLLDLMQELDKAEVQLYPRPITEALKQISKSDPHLAARILKARRIWLAHMPHLAIDLIRGNAHSSTVFDLLGLRDPTNTVPTEQRVYKLNSLHNARVELVHVIAHTFAHDMHSTHRVAFRNVWLCFRYLRARHAPIHPNISKSLVWAGIIRPLRNGQWVSTVKFSWILGWVRRLEGEDSAQQLDQLVFHWRNQLLRADRSPSPCSYRNYKPREVTWHTVPRRRSGVKVRYSGKLLPCIRYHEGVKSVYASFKTLDAEHTGAVARNIGWKDWQAS</sequence>
<comment type="caution">
    <text evidence="1">The sequence shown here is derived from an EMBL/GenBank/DDBJ whole genome shotgun (WGS) entry which is preliminary data.</text>
</comment>
<protein>
    <submittedName>
        <fullName evidence="1">Uncharacterized protein</fullName>
    </submittedName>
</protein>
<organism evidence="1 2">
    <name type="scientific">Coniosporium uncinatum</name>
    <dbReference type="NCBI Taxonomy" id="93489"/>
    <lineage>
        <taxon>Eukaryota</taxon>
        <taxon>Fungi</taxon>
        <taxon>Dikarya</taxon>
        <taxon>Ascomycota</taxon>
        <taxon>Pezizomycotina</taxon>
        <taxon>Dothideomycetes</taxon>
        <taxon>Dothideomycetes incertae sedis</taxon>
        <taxon>Coniosporium</taxon>
    </lineage>
</organism>
<name>A0ACC3DJ68_9PEZI</name>
<evidence type="ECO:0000313" key="2">
    <source>
        <dbReference type="Proteomes" id="UP001186974"/>
    </source>
</evidence>